<sequence length="216" mass="25200">MTLFVAPMTTVWKSGILTLLNGKWSEPGRRTKRQYFETFPMSMIEYRFRTNSQHLNEHFRNTRRVKSKCREISKDSLASTNLLNDSMTSNFEMQQQKQKTANYVMKRYNDASIDYVSYLYLSHDSITKANCCFSNDLKTKSCYVLLNRRLNRDDRSFSCSGKEDCHITNPVQVYGYNNTVGTVSDSVSSNYKVFLGLEVIKADFHENNKKGKEQRH</sequence>
<evidence type="ECO:0000313" key="1">
    <source>
        <dbReference type="EMBL" id="VDO24323.1"/>
    </source>
</evidence>
<accession>A0A0R3QNP4</accession>
<reference evidence="3" key="1">
    <citation type="submission" date="2017-02" db="UniProtKB">
        <authorList>
            <consortium name="WormBaseParasite"/>
        </authorList>
    </citation>
    <scope>IDENTIFICATION</scope>
</reference>
<evidence type="ECO:0000313" key="3">
    <source>
        <dbReference type="WBParaSite" id="BTMF_0000932901-mRNA-1"/>
    </source>
</evidence>
<keyword evidence="2" id="KW-1185">Reference proteome</keyword>
<name>A0A0R3QNP4_9BILA</name>
<dbReference type="WBParaSite" id="BTMF_0000932901-mRNA-1">
    <property type="protein sequence ID" value="BTMF_0000932901-mRNA-1"/>
    <property type="gene ID" value="BTMF_0000932901"/>
</dbReference>
<organism evidence="3">
    <name type="scientific">Brugia timori</name>
    <dbReference type="NCBI Taxonomy" id="42155"/>
    <lineage>
        <taxon>Eukaryota</taxon>
        <taxon>Metazoa</taxon>
        <taxon>Ecdysozoa</taxon>
        <taxon>Nematoda</taxon>
        <taxon>Chromadorea</taxon>
        <taxon>Rhabditida</taxon>
        <taxon>Spirurina</taxon>
        <taxon>Spiruromorpha</taxon>
        <taxon>Filarioidea</taxon>
        <taxon>Onchocercidae</taxon>
        <taxon>Brugia</taxon>
    </lineage>
</organism>
<dbReference type="Proteomes" id="UP000280834">
    <property type="component" value="Unassembled WGS sequence"/>
</dbReference>
<reference evidence="1 2" key="2">
    <citation type="submission" date="2018-11" db="EMBL/GenBank/DDBJ databases">
        <authorList>
            <consortium name="Pathogen Informatics"/>
        </authorList>
    </citation>
    <scope>NUCLEOTIDE SEQUENCE [LARGE SCALE GENOMIC DNA]</scope>
</reference>
<dbReference type="EMBL" id="UZAG01015918">
    <property type="protein sequence ID" value="VDO24323.1"/>
    <property type="molecule type" value="Genomic_DNA"/>
</dbReference>
<protein>
    <submittedName>
        <fullName evidence="3">THAP-type domain-containing protein</fullName>
    </submittedName>
</protein>
<evidence type="ECO:0000313" key="2">
    <source>
        <dbReference type="Proteomes" id="UP000280834"/>
    </source>
</evidence>
<dbReference type="AlphaFoldDB" id="A0A0R3QNP4"/>
<proteinExistence type="predicted"/>
<gene>
    <name evidence="1" type="ORF">BTMF_LOCUS7380</name>
</gene>